<dbReference type="GO" id="GO:0032267">
    <property type="term" value="F:tRNA(Ile)-lysidine synthase activity"/>
    <property type="evidence" value="ECO:0007669"/>
    <property type="project" value="UniProtKB-EC"/>
</dbReference>
<feature type="binding site" evidence="8">
    <location>
        <begin position="27"/>
        <end position="32"/>
    </location>
    <ligand>
        <name>ATP</name>
        <dbReference type="ChEBI" id="CHEBI:30616"/>
    </ligand>
</feature>
<dbReference type="InterPro" id="IPR012094">
    <property type="entry name" value="tRNA_Ile_lys_synt"/>
</dbReference>
<comment type="catalytic activity">
    <reaction evidence="7 8">
        <text>cytidine(34) in tRNA(Ile2) + L-lysine + ATP = lysidine(34) in tRNA(Ile2) + AMP + diphosphate + H(+)</text>
        <dbReference type="Rhea" id="RHEA:43744"/>
        <dbReference type="Rhea" id="RHEA-COMP:10625"/>
        <dbReference type="Rhea" id="RHEA-COMP:10670"/>
        <dbReference type="ChEBI" id="CHEBI:15378"/>
        <dbReference type="ChEBI" id="CHEBI:30616"/>
        <dbReference type="ChEBI" id="CHEBI:32551"/>
        <dbReference type="ChEBI" id="CHEBI:33019"/>
        <dbReference type="ChEBI" id="CHEBI:82748"/>
        <dbReference type="ChEBI" id="CHEBI:83665"/>
        <dbReference type="ChEBI" id="CHEBI:456215"/>
        <dbReference type="EC" id="6.3.4.19"/>
    </reaction>
</comment>
<dbReference type="CDD" id="cd01992">
    <property type="entry name" value="TilS_N"/>
    <property type="match status" value="1"/>
</dbReference>
<dbReference type="Pfam" id="PF09179">
    <property type="entry name" value="TilS"/>
    <property type="match status" value="1"/>
</dbReference>
<evidence type="ECO:0000313" key="11">
    <source>
        <dbReference type="Proteomes" id="UP000778523"/>
    </source>
</evidence>
<comment type="caution">
    <text evidence="10">The sequence shown here is derived from an EMBL/GenBank/DDBJ whole genome shotgun (WGS) entry which is preliminary data.</text>
</comment>
<reference evidence="10 11" key="1">
    <citation type="submission" date="2020-06" db="EMBL/GenBank/DDBJ databases">
        <title>Draft genome of Uliginosibacterium sp. IMCC34675.</title>
        <authorList>
            <person name="Song J."/>
        </authorList>
    </citation>
    <scope>NUCLEOTIDE SEQUENCE [LARGE SCALE GENOMIC DNA]</scope>
    <source>
        <strain evidence="10 11">IMCC34675</strain>
    </source>
</reference>
<dbReference type="SUPFAM" id="SSF82829">
    <property type="entry name" value="MesJ substrate recognition domain-like"/>
    <property type="match status" value="1"/>
</dbReference>
<keyword evidence="6 8" id="KW-0067">ATP-binding</keyword>
<dbReference type="NCBIfam" id="TIGR02433">
    <property type="entry name" value="lysidine_TilS_C"/>
    <property type="match status" value="1"/>
</dbReference>
<keyword evidence="5 8" id="KW-0547">Nucleotide-binding</keyword>
<comment type="function">
    <text evidence="8">Ligates lysine onto the cytidine present at position 34 of the AUA codon-specific tRNA(Ile) that contains the anticodon CAU, in an ATP-dependent manner. Cytidine is converted to lysidine, thus changing the amino acid specificity of the tRNA from methionine to isoleucine.</text>
</comment>
<evidence type="ECO:0000256" key="5">
    <source>
        <dbReference type="ARBA" id="ARBA00022741"/>
    </source>
</evidence>
<keyword evidence="11" id="KW-1185">Reference proteome</keyword>
<dbReference type="PANTHER" id="PTHR43033">
    <property type="entry name" value="TRNA(ILE)-LYSIDINE SYNTHASE-RELATED"/>
    <property type="match status" value="1"/>
</dbReference>
<accession>A0ABX2IDZ5</accession>
<dbReference type="HAMAP" id="MF_01161">
    <property type="entry name" value="tRNA_Ile_lys_synt"/>
    <property type="match status" value="1"/>
</dbReference>
<dbReference type="EMBL" id="JABCSC020000001">
    <property type="protein sequence ID" value="NSL53998.1"/>
    <property type="molecule type" value="Genomic_DNA"/>
</dbReference>
<name>A0ABX2IDZ5_9RHOO</name>
<dbReference type="Pfam" id="PF01171">
    <property type="entry name" value="ATP_bind_3"/>
    <property type="match status" value="1"/>
</dbReference>
<sequence>MPSPDLASRLLPVLRACAGARLCVAYSGGLDSTVLLHLLARLAPEAGFVLSALHVHHGLSLRADDWVKHCEAECDALGLPLRVERVVVTLDAGRGLEAAAREVRHAAFASVEADWVVLAHHADDQAETLLHRLVRGAGVAGAAGMRERDPARRLWRPLLAEPRAVLLEWAQVEGLRWIEDDSNADSRFMRNYLRHSVLPALKARQPAVERSLARAAAHFAEAEDLLCELAVLDAGVVKLGLPGSRSGLRALSPARGRNLLRYWLRERGGQAPDAARLVSGLRALRSEAPVRECFGDLALCAYRERIWTEPARLMFPAPQPWAGEAEMPWAEGGVRFLPISGAGLRLDPGSQSLLLRSRCGGERLRLAENRPTRSFKVLCQEADLPVWWRETLPLLCCGDQVLWIGGVGAAAGCSALPGEVGWRIEWRGPDGLWRG</sequence>
<comment type="domain">
    <text evidence="8">The N-terminal region contains the highly conserved SGGXDS motif, predicted to be a P-loop motif involved in ATP binding.</text>
</comment>
<dbReference type="SUPFAM" id="SSF56037">
    <property type="entry name" value="PheT/TilS domain"/>
    <property type="match status" value="1"/>
</dbReference>
<evidence type="ECO:0000256" key="2">
    <source>
        <dbReference type="ARBA" id="ARBA00022490"/>
    </source>
</evidence>
<dbReference type="SMART" id="SM00977">
    <property type="entry name" value="TilS_C"/>
    <property type="match status" value="1"/>
</dbReference>
<dbReference type="EC" id="6.3.4.19" evidence="8"/>
<comment type="subcellular location">
    <subcellularLocation>
        <location evidence="1 8">Cytoplasm</location>
    </subcellularLocation>
</comment>
<proteinExistence type="inferred from homology"/>
<comment type="similarity">
    <text evidence="8">Belongs to the tRNA(Ile)-lysidine synthase family.</text>
</comment>
<evidence type="ECO:0000256" key="4">
    <source>
        <dbReference type="ARBA" id="ARBA00022694"/>
    </source>
</evidence>
<dbReference type="NCBIfam" id="TIGR02432">
    <property type="entry name" value="lysidine_TilS_N"/>
    <property type="match status" value="1"/>
</dbReference>
<keyword evidence="3 8" id="KW-0436">Ligase</keyword>
<gene>
    <name evidence="8 10" type="primary">tilS</name>
    <name evidence="10" type="ORF">HJ583_003070</name>
</gene>
<evidence type="ECO:0000256" key="6">
    <source>
        <dbReference type="ARBA" id="ARBA00022840"/>
    </source>
</evidence>
<dbReference type="RefSeq" id="WP_170020382.1">
    <property type="nucleotide sequence ID" value="NZ_JABCSC020000001.1"/>
</dbReference>
<organism evidence="10 11">
    <name type="scientific">Uliginosibacterium aquaticum</name>
    <dbReference type="NCBI Taxonomy" id="2731212"/>
    <lineage>
        <taxon>Bacteria</taxon>
        <taxon>Pseudomonadati</taxon>
        <taxon>Pseudomonadota</taxon>
        <taxon>Betaproteobacteria</taxon>
        <taxon>Rhodocyclales</taxon>
        <taxon>Zoogloeaceae</taxon>
        <taxon>Uliginosibacterium</taxon>
    </lineage>
</organism>
<evidence type="ECO:0000256" key="7">
    <source>
        <dbReference type="ARBA" id="ARBA00048539"/>
    </source>
</evidence>
<evidence type="ECO:0000256" key="3">
    <source>
        <dbReference type="ARBA" id="ARBA00022598"/>
    </source>
</evidence>
<dbReference type="InterPro" id="IPR014729">
    <property type="entry name" value="Rossmann-like_a/b/a_fold"/>
</dbReference>
<dbReference type="Proteomes" id="UP000778523">
    <property type="component" value="Unassembled WGS sequence"/>
</dbReference>
<dbReference type="SUPFAM" id="SSF52402">
    <property type="entry name" value="Adenine nucleotide alpha hydrolases-like"/>
    <property type="match status" value="1"/>
</dbReference>
<protein>
    <recommendedName>
        <fullName evidence="8">tRNA(Ile)-lysidine synthase</fullName>
        <ecNumber evidence="8">6.3.4.19</ecNumber>
    </recommendedName>
    <alternativeName>
        <fullName evidence="8">tRNA(Ile)-2-lysyl-cytidine synthase</fullName>
    </alternativeName>
    <alternativeName>
        <fullName evidence="8">tRNA(Ile)-lysidine synthetase</fullName>
    </alternativeName>
</protein>
<evidence type="ECO:0000256" key="1">
    <source>
        <dbReference type="ARBA" id="ARBA00004496"/>
    </source>
</evidence>
<dbReference type="InterPro" id="IPR015262">
    <property type="entry name" value="tRNA_Ile_lys_synt_subst-bd"/>
</dbReference>
<dbReference type="InterPro" id="IPR011063">
    <property type="entry name" value="TilS/TtcA_N"/>
</dbReference>
<keyword evidence="4 8" id="KW-0819">tRNA processing</keyword>
<dbReference type="PANTHER" id="PTHR43033:SF1">
    <property type="entry name" value="TRNA(ILE)-LYSIDINE SYNTHASE-RELATED"/>
    <property type="match status" value="1"/>
</dbReference>
<dbReference type="Gene3D" id="3.40.50.620">
    <property type="entry name" value="HUPs"/>
    <property type="match status" value="1"/>
</dbReference>
<dbReference type="InterPro" id="IPR012796">
    <property type="entry name" value="Lysidine-tRNA-synth_C"/>
</dbReference>
<evidence type="ECO:0000313" key="10">
    <source>
        <dbReference type="EMBL" id="NSL53998.1"/>
    </source>
</evidence>
<dbReference type="Pfam" id="PF11734">
    <property type="entry name" value="TilS_C"/>
    <property type="match status" value="1"/>
</dbReference>
<evidence type="ECO:0000256" key="8">
    <source>
        <dbReference type="HAMAP-Rule" id="MF_01161"/>
    </source>
</evidence>
<dbReference type="InterPro" id="IPR012795">
    <property type="entry name" value="tRNA_Ile_lys_synt_N"/>
</dbReference>
<evidence type="ECO:0000259" key="9">
    <source>
        <dbReference type="SMART" id="SM00977"/>
    </source>
</evidence>
<feature type="domain" description="Lysidine-tRNA(Ile) synthetase C-terminal" evidence="9">
    <location>
        <begin position="353"/>
        <end position="426"/>
    </location>
</feature>
<keyword evidence="2 8" id="KW-0963">Cytoplasm</keyword>
<dbReference type="Gene3D" id="1.20.59.20">
    <property type="match status" value="1"/>
</dbReference>